<dbReference type="CDD" id="cd02440">
    <property type="entry name" value="AdoMet_MTases"/>
    <property type="match status" value="1"/>
</dbReference>
<organism evidence="2 3">
    <name type="scientific">Pedococcus cremeus</name>
    <dbReference type="NCBI Taxonomy" id="587636"/>
    <lineage>
        <taxon>Bacteria</taxon>
        <taxon>Bacillati</taxon>
        <taxon>Actinomycetota</taxon>
        <taxon>Actinomycetes</taxon>
        <taxon>Micrococcales</taxon>
        <taxon>Intrasporangiaceae</taxon>
        <taxon>Pedococcus</taxon>
    </lineage>
</organism>
<dbReference type="InterPro" id="IPR041698">
    <property type="entry name" value="Methyltransf_25"/>
</dbReference>
<reference evidence="3" key="1">
    <citation type="submission" date="2016-10" db="EMBL/GenBank/DDBJ databases">
        <authorList>
            <person name="Varghese N."/>
            <person name="Submissions S."/>
        </authorList>
    </citation>
    <scope>NUCLEOTIDE SEQUENCE [LARGE SCALE GENOMIC DNA]</scope>
    <source>
        <strain evidence="3">CGMCC 1.6963</strain>
    </source>
</reference>
<dbReference type="EMBL" id="FOHB01000002">
    <property type="protein sequence ID" value="SES01989.1"/>
    <property type="molecule type" value="Genomic_DNA"/>
</dbReference>
<keyword evidence="2" id="KW-0489">Methyltransferase</keyword>
<protein>
    <submittedName>
        <fullName evidence="2">Methyltransferase domain-containing protein</fullName>
    </submittedName>
</protein>
<dbReference type="SUPFAM" id="SSF53335">
    <property type="entry name" value="S-adenosyl-L-methionine-dependent methyltransferases"/>
    <property type="match status" value="1"/>
</dbReference>
<dbReference type="GO" id="GO:0008168">
    <property type="term" value="F:methyltransferase activity"/>
    <property type="evidence" value="ECO:0007669"/>
    <property type="project" value="UniProtKB-KW"/>
</dbReference>
<sequence length="244" mass="27043">MQGFDPFSSFGPDVAARYDEDLRGDEVETVELLTELAGEGPALELAIGTGRVALPVSARGVRVDGIEQSEAMVERLRAKPGGGELDVAVGDMARVELPGRYALVYLVFNTIHNLLTQDEQVRCFENAARHLEPDGVFVVETGVPWRGPREGAYVEVGAVALDEVRLSPHTYDALTQVLDINHMRLSTSGITMSPISLRLVYPSELDLMARIAGLRLRHRWGGWKKEPFTHQSRRHVSVYERRPA</sequence>
<dbReference type="AlphaFoldDB" id="A0A1H9TXZ2"/>
<feature type="domain" description="Methyltransferase" evidence="1">
    <location>
        <begin position="43"/>
        <end position="135"/>
    </location>
</feature>
<dbReference type="Pfam" id="PF13649">
    <property type="entry name" value="Methyltransf_25"/>
    <property type="match status" value="1"/>
</dbReference>
<dbReference type="Gene3D" id="3.40.50.150">
    <property type="entry name" value="Vaccinia Virus protein VP39"/>
    <property type="match status" value="1"/>
</dbReference>
<keyword evidence="3" id="KW-1185">Reference proteome</keyword>
<dbReference type="Proteomes" id="UP000199019">
    <property type="component" value="Unassembled WGS sequence"/>
</dbReference>
<dbReference type="RefSeq" id="WP_091757304.1">
    <property type="nucleotide sequence ID" value="NZ_FOHB01000002.1"/>
</dbReference>
<gene>
    <name evidence="2" type="ORF">SAMN05216199_1814</name>
</gene>
<dbReference type="STRING" id="587636.SAMN05216199_1814"/>
<proteinExistence type="predicted"/>
<dbReference type="InterPro" id="IPR029063">
    <property type="entry name" value="SAM-dependent_MTases_sf"/>
</dbReference>
<dbReference type="Gene3D" id="2.20.25.570">
    <property type="match status" value="1"/>
</dbReference>
<evidence type="ECO:0000313" key="2">
    <source>
        <dbReference type="EMBL" id="SES01989.1"/>
    </source>
</evidence>
<evidence type="ECO:0000313" key="3">
    <source>
        <dbReference type="Proteomes" id="UP000199019"/>
    </source>
</evidence>
<accession>A0A1H9TXZ2</accession>
<dbReference type="OrthoDB" id="3172472at2"/>
<evidence type="ECO:0000259" key="1">
    <source>
        <dbReference type="Pfam" id="PF13649"/>
    </source>
</evidence>
<dbReference type="GO" id="GO:0032259">
    <property type="term" value="P:methylation"/>
    <property type="evidence" value="ECO:0007669"/>
    <property type="project" value="UniProtKB-KW"/>
</dbReference>
<keyword evidence="2" id="KW-0808">Transferase</keyword>
<name>A0A1H9TXZ2_9MICO</name>